<evidence type="ECO:0000313" key="2">
    <source>
        <dbReference type="EMBL" id="EXJ12785.1"/>
    </source>
</evidence>
<dbReference type="InterPro" id="IPR031807">
    <property type="entry name" value="HicB-like"/>
</dbReference>
<dbReference type="PATRIC" id="fig|1229521.3.peg.133"/>
<gene>
    <name evidence="2" type="ORF">D791_00127</name>
</gene>
<dbReference type="Gene3D" id="3.30.160.250">
    <property type="match status" value="1"/>
</dbReference>
<dbReference type="CDD" id="cd22231">
    <property type="entry name" value="RHH_NikR_HicB-like"/>
    <property type="match status" value="1"/>
</dbReference>
<dbReference type="EMBL" id="AONB01000001">
    <property type="protein sequence ID" value="EXJ12785.1"/>
    <property type="molecule type" value="Genomic_DNA"/>
</dbReference>
<feature type="domain" description="HicB-like antitoxin of toxin-antitoxin system" evidence="1">
    <location>
        <begin position="3"/>
        <end position="127"/>
    </location>
</feature>
<dbReference type="InterPro" id="IPR051404">
    <property type="entry name" value="TA_system_antitoxin"/>
</dbReference>
<dbReference type="SUPFAM" id="SSF143100">
    <property type="entry name" value="TTHA1013/TTHA0281-like"/>
    <property type="match status" value="1"/>
</dbReference>
<organism evidence="2 3">
    <name type="scientific">Nitrincola nitratireducens</name>
    <dbReference type="NCBI Taxonomy" id="1229521"/>
    <lineage>
        <taxon>Bacteria</taxon>
        <taxon>Pseudomonadati</taxon>
        <taxon>Pseudomonadota</taxon>
        <taxon>Gammaproteobacteria</taxon>
        <taxon>Oceanospirillales</taxon>
        <taxon>Oceanospirillaceae</taxon>
        <taxon>Nitrincola</taxon>
    </lineage>
</organism>
<keyword evidence="3" id="KW-1185">Reference proteome</keyword>
<dbReference type="Proteomes" id="UP000019464">
    <property type="component" value="Unassembled WGS sequence"/>
</dbReference>
<dbReference type="InterPro" id="IPR035069">
    <property type="entry name" value="TTHA1013/TTHA0281-like"/>
</dbReference>
<dbReference type="RefSeq" id="WP_036506467.1">
    <property type="nucleotide sequence ID" value="NZ_AONB01000001.1"/>
</dbReference>
<proteinExistence type="predicted"/>
<evidence type="ECO:0000259" key="1">
    <source>
        <dbReference type="Pfam" id="PF15919"/>
    </source>
</evidence>
<dbReference type="PANTHER" id="PTHR34504">
    <property type="entry name" value="ANTITOXIN HICB"/>
    <property type="match status" value="1"/>
</dbReference>
<name>W9VQR5_9GAMM</name>
<evidence type="ECO:0000313" key="3">
    <source>
        <dbReference type="Proteomes" id="UP000019464"/>
    </source>
</evidence>
<dbReference type="PANTHER" id="PTHR34504:SF2">
    <property type="entry name" value="UPF0150 PROTEIN SSL0259"/>
    <property type="match status" value="1"/>
</dbReference>
<accession>W9VQR5</accession>
<reference evidence="2 3" key="2">
    <citation type="journal article" date="2015" name="Syst. Appl. Microbiol.">
        <title>Nitrincola nitratireducens sp. nov. isolated from a haloalkaline crater lake.</title>
        <authorList>
            <person name="Singh A."/>
            <person name="Vaidya B."/>
            <person name="Tanuku N.R."/>
            <person name="Pinnaka A.K."/>
        </authorList>
    </citation>
    <scope>NUCLEOTIDE SEQUENCE [LARGE SCALE GENOMIC DNA]</scope>
    <source>
        <strain evidence="2 3">AK23</strain>
    </source>
</reference>
<reference evidence="3" key="1">
    <citation type="submission" date="2012-11" db="EMBL/GenBank/DDBJ databases">
        <authorList>
            <person name="Singh A."/>
            <person name="Pinnaka A.K."/>
            <person name="Vaidya B."/>
        </authorList>
    </citation>
    <scope>NUCLEOTIDE SEQUENCE [LARGE SCALE GENOMIC DNA]</scope>
    <source>
        <strain evidence="3">AK23</strain>
    </source>
</reference>
<comment type="caution">
    <text evidence="2">The sequence shown here is derived from an EMBL/GenBank/DDBJ whole genome shotgun (WGS) entry which is preliminary data.</text>
</comment>
<protein>
    <recommendedName>
        <fullName evidence="1">HicB-like antitoxin of toxin-antitoxin system domain-containing protein</fullName>
    </recommendedName>
</protein>
<dbReference type="AlphaFoldDB" id="W9VQR5"/>
<dbReference type="OrthoDB" id="9807959at2"/>
<dbReference type="Pfam" id="PF15919">
    <property type="entry name" value="HicB_lk_antitox"/>
    <property type="match status" value="1"/>
</dbReference>
<sequence length="135" mass="14973">MLYPVVIHQEGDSAYGVTVPDLPGCFSAGDTLEEAIGNVAEAIDLQLESMVEDGEDIPHASRLDELTHKEEYSGGVWFIIDVDLTKYMGQVDRLNITLPHLLVTRIDKVVSENKLFKSRSQFLSEAALRLLSVAR</sequence>